<keyword evidence="1" id="KW-1133">Transmembrane helix</keyword>
<reference evidence="2 3" key="1">
    <citation type="submission" date="2017-07" db="EMBL/GenBank/DDBJ databases">
        <title>Draft whole genome sequences of clinical Proprionibacteriaceae strains.</title>
        <authorList>
            <person name="Bernier A.-M."/>
            <person name="Bernard K."/>
            <person name="Domingo M.-C."/>
        </authorList>
    </citation>
    <scope>NUCLEOTIDE SEQUENCE [LARGE SCALE GENOMIC DNA]</scope>
    <source>
        <strain evidence="2 3">NML 150081</strain>
    </source>
</reference>
<evidence type="ECO:0000256" key="1">
    <source>
        <dbReference type="SAM" id="Phobius"/>
    </source>
</evidence>
<keyword evidence="1" id="KW-0472">Membrane</keyword>
<organism evidence="2 3">
    <name type="scientific">Parenemella sanctibonifatiensis</name>
    <dbReference type="NCBI Taxonomy" id="2016505"/>
    <lineage>
        <taxon>Bacteria</taxon>
        <taxon>Bacillati</taxon>
        <taxon>Actinomycetota</taxon>
        <taxon>Actinomycetes</taxon>
        <taxon>Propionibacteriales</taxon>
        <taxon>Propionibacteriaceae</taxon>
        <taxon>Parenemella</taxon>
    </lineage>
</organism>
<keyword evidence="1" id="KW-0812">Transmembrane</keyword>
<evidence type="ECO:0000313" key="2">
    <source>
        <dbReference type="EMBL" id="OYN89776.1"/>
    </source>
</evidence>
<evidence type="ECO:0000313" key="3">
    <source>
        <dbReference type="Proteomes" id="UP000216300"/>
    </source>
</evidence>
<name>A0A255EE05_9ACTN</name>
<comment type="caution">
    <text evidence="2">The sequence shown here is derived from an EMBL/GenBank/DDBJ whole genome shotgun (WGS) entry which is preliminary data.</text>
</comment>
<dbReference type="RefSeq" id="WP_094454705.1">
    <property type="nucleotide sequence ID" value="NZ_NMVJ01000008.1"/>
</dbReference>
<proteinExistence type="predicted"/>
<feature type="transmembrane region" description="Helical" evidence="1">
    <location>
        <begin position="89"/>
        <end position="113"/>
    </location>
</feature>
<sequence length="138" mass="14599">MNPQAANRHAANRHAANRHAANRHAVRLAAHVALIVIGLGTVVWGLTAGQNPQISCHGNVMNPGDLCNKLDFDGTQSGAVQTYEERRSAALLGVPFMIGAGILVAGFGTALTVQEVRRGRTVQSPEEREPEVAEASSE</sequence>
<feature type="transmembrane region" description="Helical" evidence="1">
    <location>
        <begin position="28"/>
        <end position="47"/>
    </location>
</feature>
<dbReference type="AlphaFoldDB" id="A0A255EE05"/>
<dbReference type="Proteomes" id="UP000216300">
    <property type="component" value="Unassembled WGS sequence"/>
</dbReference>
<gene>
    <name evidence="2" type="ORF">CGZ91_09675</name>
</gene>
<protein>
    <submittedName>
        <fullName evidence="2">Uncharacterized protein</fullName>
    </submittedName>
</protein>
<accession>A0A255EE05</accession>
<dbReference type="EMBL" id="NMVJ01000008">
    <property type="protein sequence ID" value="OYN89776.1"/>
    <property type="molecule type" value="Genomic_DNA"/>
</dbReference>
<keyword evidence="3" id="KW-1185">Reference proteome</keyword>